<evidence type="ECO:0000313" key="1">
    <source>
        <dbReference type="EMBL" id="KON97944.1"/>
    </source>
</evidence>
<dbReference type="RefSeq" id="WP_043067875.1">
    <property type="nucleotide sequence ID" value="NZ_BJOA01000025.1"/>
</dbReference>
<reference evidence="2 4" key="2">
    <citation type="submission" date="2016-10" db="EMBL/GenBank/DDBJ databases">
        <authorList>
            <person name="de Groot N.N."/>
        </authorList>
    </citation>
    <scope>NUCLEOTIDE SEQUENCE [LARGE SCALE GENOMIC DNA]</scope>
    <source>
        <strain evidence="2 4">DSM 2895</strain>
    </source>
</reference>
<dbReference type="GeneID" id="42308084"/>
<dbReference type="OrthoDB" id="2680300at2"/>
<evidence type="ECO:0000313" key="3">
    <source>
        <dbReference type="Proteomes" id="UP000037269"/>
    </source>
</evidence>
<gene>
    <name evidence="1" type="ORF">AF333_23450</name>
    <name evidence="2" type="ORF">SAMN04487909_101162</name>
</gene>
<dbReference type="Proteomes" id="UP000037269">
    <property type="component" value="Unassembled WGS sequence"/>
</dbReference>
<dbReference type="STRING" id="47500.AF333_23450"/>
<protein>
    <submittedName>
        <fullName evidence="1">Uncharacterized protein</fullName>
    </submittedName>
</protein>
<dbReference type="Proteomes" id="UP000182836">
    <property type="component" value="Unassembled WGS sequence"/>
</dbReference>
<name>A0A0D1XHT4_ANEMI</name>
<reference evidence="1 3" key="1">
    <citation type="submission" date="2015-07" db="EMBL/GenBank/DDBJ databases">
        <title>Fjat-14205 dsm 2895.</title>
        <authorList>
            <person name="Liu B."/>
            <person name="Wang J."/>
            <person name="Zhu Y."/>
            <person name="Liu G."/>
            <person name="Chen Q."/>
            <person name="Chen Z."/>
            <person name="Lan J."/>
            <person name="Che J."/>
            <person name="Ge C."/>
            <person name="Shi H."/>
            <person name="Pan Z."/>
            <person name="Liu X."/>
        </authorList>
    </citation>
    <scope>NUCLEOTIDE SEQUENCE [LARGE SCALE GENOMIC DNA]</scope>
    <source>
        <strain evidence="1 3">DSM 2895</strain>
    </source>
</reference>
<accession>A0A0D1XHT4</accession>
<evidence type="ECO:0000313" key="2">
    <source>
        <dbReference type="EMBL" id="SDH99314.1"/>
    </source>
</evidence>
<evidence type="ECO:0000313" key="4">
    <source>
        <dbReference type="Proteomes" id="UP000182836"/>
    </source>
</evidence>
<organism evidence="1 3">
    <name type="scientific">Aneurinibacillus migulanus</name>
    <name type="common">Bacillus migulanus</name>
    <dbReference type="NCBI Taxonomy" id="47500"/>
    <lineage>
        <taxon>Bacteria</taxon>
        <taxon>Bacillati</taxon>
        <taxon>Bacillota</taxon>
        <taxon>Bacilli</taxon>
        <taxon>Bacillales</taxon>
        <taxon>Paenibacillaceae</taxon>
        <taxon>Aneurinibacillus group</taxon>
        <taxon>Aneurinibacillus</taxon>
    </lineage>
</organism>
<keyword evidence="3" id="KW-1185">Reference proteome</keyword>
<dbReference type="EMBL" id="FNED01000001">
    <property type="protein sequence ID" value="SDH99314.1"/>
    <property type="molecule type" value="Genomic_DNA"/>
</dbReference>
<proteinExistence type="predicted"/>
<dbReference type="EMBL" id="LGUG01000004">
    <property type="protein sequence ID" value="KON97944.1"/>
    <property type="molecule type" value="Genomic_DNA"/>
</dbReference>
<dbReference type="PATRIC" id="fig|47500.8.peg.3227"/>
<dbReference type="AlphaFoldDB" id="A0A0D1XHT4"/>
<sequence length="62" mass="7092">MFRNEFLQIVWERGRVDVPELARLLNTTEDLIEAEADVCAAQGWIRMLDSLIMATPLTDTGR</sequence>